<feature type="domain" description="HMA" evidence="1">
    <location>
        <begin position="2"/>
        <end position="67"/>
    </location>
</feature>
<accession>A0ABS2FXD6</accession>
<reference evidence="2 3" key="1">
    <citation type="journal article" date="2021" name="Sci. Rep.">
        <title>The distribution of antibiotic resistance genes in chicken gut microbiota commensals.</title>
        <authorList>
            <person name="Juricova H."/>
            <person name="Matiasovicova J."/>
            <person name="Kubasova T."/>
            <person name="Cejkova D."/>
            <person name="Rychlik I."/>
        </authorList>
    </citation>
    <scope>NUCLEOTIDE SEQUENCE [LARGE SCALE GENOMIC DNA]</scope>
    <source>
        <strain evidence="2 3">An411</strain>
    </source>
</reference>
<protein>
    <submittedName>
        <fullName evidence="2">Heavy-metal-associated domain-containing protein</fullName>
    </submittedName>
</protein>
<dbReference type="Gene3D" id="3.30.70.100">
    <property type="match status" value="1"/>
</dbReference>
<evidence type="ECO:0000313" key="2">
    <source>
        <dbReference type="EMBL" id="MBM6852317.1"/>
    </source>
</evidence>
<dbReference type="Proteomes" id="UP000719500">
    <property type="component" value="Unassembled WGS sequence"/>
</dbReference>
<gene>
    <name evidence="2" type="ORF">H9X91_12815</name>
</gene>
<evidence type="ECO:0000259" key="1">
    <source>
        <dbReference type="PROSITE" id="PS50846"/>
    </source>
</evidence>
<comment type="caution">
    <text evidence="2">The sequence shown here is derived from an EMBL/GenBank/DDBJ whole genome shotgun (WGS) entry which is preliminary data.</text>
</comment>
<dbReference type="PROSITE" id="PS50846">
    <property type="entry name" value="HMA_2"/>
    <property type="match status" value="1"/>
</dbReference>
<dbReference type="CDD" id="cd00371">
    <property type="entry name" value="HMA"/>
    <property type="match status" value="1"/>
</dbReference>
<dbReference type="InterPro" id="IPR006121">
    <property type="entry name" value="HMA_dom"/>
</dbReference>
<proteinExistence type="predicted"/>
<dbReference type="InterPro" id="IPR036163">
    <property type="entry name" value="HMA_dom_sf"/>
</dbReference>
<organism evidence="2 3">
    <name type="scientific">Oscillibacter valericigenes</name>
    <dbReference type="NCBI Taxonomy" id="351091"/>
    <lineage>
        <taxon>Bacteria</taxon>
        <taxon>Bacillati</taxon>
        <taxon>Bacillota</taxon>
        <taxon>Clostridia</taxon>
        <taxon>Eubacteriales</taxon>
        <taxon>Oscillospiraceae</taxon>
        <taxon>Oscillibacter</taxon>
    </lineage>
</organism>
<dbReference type="EMBL" id="JACSNX010000028">
    <property type="protein sequence ID" value="MBM6852317.1"/>
    <property type="molecule type" value="Genomic_DNA"/>
</dbReference>
<keyword evidence="3" id="KW-1185">Reference proteome</keyword>
<dbReference type="RefSeq" id="WP_204805579.1">
    <property type="nucleotide sequence ID" value="NZ_JACSNX010000028.1"/>
</dbReference>
<dbReference type="SUPFAM" id="SSF55008">
    <property type="entry name" value="HMA, heavy metal-associated domain"/>
    <property type="match status" value="1"/>
</dbReference>
<sequence>MVQYTLEVEGMQCGMCESHVNDAVRRAFRVKKVESSHGKNRTRILAEEPLDEAALRQVIDDTGYTVRSVKSEPYEKRGLFASWSK</sequence>
<name>A0ABS2FXD6_9FIRM</name>
<evidence type="ECO:0000313" key="3">
    <source>
        <dbReference type="Proteomes" id="UP000719500"/>
    </source>
</evidence>